<dbReference type="AlphaFoldDB" id="A0A5J4W054"/>
<reference evidence="1 2" key="1">
    <citation type="submission" date="2019-03" db="EMBL/GenBank/DDBJ databases">
        <title>Single cell metagenomics reveals metabolic interactions within the superorganism composed of flagellate Streblomastix strix and complex community of Bacteroidetes bacteria on its surface.</title>
        <authorList>
            <person name="Treitli S.C."/>
            <person name="Kolisko M."/>
            <person name="Husnik F."/>
            <person name="Keeling P."/>
            <person name="Hampl V."/>
        </authorList>
    </citation>
    <scope>NUCLEOTIDE SEQUENCE [LARGE SCALE GENOMIC DNA]</scope>
    <source>
        <strain evidence="1">ST1C</strain>
    </source>
</reference>
<name>A0A5J4W054_9EUKA</name>
<dbReference type="EMBL" id="SNRW01004201">
    <property type="protein sequence ID" value="KAA6387889.1"/>
    <property type="molecule type" value="Genomic_DNA"/>
</dbReference>
<gene>
    <name evidence="1" type="ORF">EZS28_016584</name>
</gene>
<protein>
    <submittedName>
        <fullName evidence="1">Uncharacterized protein</fullName>
    </submittedName>
</protein>
<sequence length="280" mass="32591">MHVNKRRITIELGSDANIREPDRTETTQLLEQEGSGTDKQCQRNKSYLLWATPLRASLQEDARSGCLDTFRQHNSSLRYWEMESEGILEKKIKYVFYLVKRLQLQITTIHIPRKLDSTTDSLSRLCRPGDYALKDGTIQMISKTRNYMPQIDIFVTQHNKLIYNYATAELNDLWTHFHNAFSYKWSKFKLFIHPPILVLNRMLLKMKQDKAQGIAIAPIWPGESRYTILKNLSIKFLFLGQADKILEKGERMNDKDQKFPLGNVGTFLLDLSQTLGETCQ</sequence>
<organism evidence="1 2">
    <name type="scientific">Streblomastix strix</name>
    <dbReference type="NCBI Taxonomy" id="222440"/>
    <lineage>
        <taxon>Eukaryota</taxon>
        <taxon>Metamonada</taxon>
        <taxon>Preaxostyla</taxon>
        <taxon>Oxymonadida</taxon>
        <taxon>Streblomastigidae</taxon>
        <taxon>Streblomastix</taxon>
    </lineage>
</organism>
<accession>A0A5J4W054</accession>
<comment type="caution">
    <text evidence="1">The sequence shown here is derived from an EMBL/GenBank/DDBJ whole genome shotgun (WGS) entry which is preliminary data.</text>
</comment>
<dbReference type="Proteomes" id="UP000324800">
    <property type="component" value="Unassembled WGS sequence"/>
</dbReference>
<evidence type="ECO:0000313" key="2">
    <source>
        <dbReference type="Proteomes" id="UP000324800"/>
    </source>
</evidence>
<proteinExistence type="predicted"/>
<evidence type="ECO:0000313" key="1">
    <source>
        <dbReference type="EMBL" id="KAA6387889.1"/>
    </source>
</evidence>